<evidence type="ECO:0000313" key="2">
    <source>
        <dbReference type="EMBL" id="EMF09390.1"/>
    </source>
</evidence>
<keyword evidence="1" id="KW-1133">Transmembrane helix</keyword>
<feature type="transmembrane region" description="Helical" evidence="1">
    <location>
        <begin position="218"/>
        <end position="235"/>
    </location>
</feature>
<accession>N1QDE5</accession>
<keyword evidence="1" id="KW-0812">Transmembrane</keyword>
<gene>
    <name evidence="2" type="ORF">SEPMUDRAFT_151428</name>
</gene>
<reference evidence="2 3" key="1">
    <citation type="journal article" date="2012" name="PLoS Pathog.">
        <title>Diverse lifestyles and strategies of plant pathogenesis encoded in the genomes of eighteen Dothideomycetes fungi.</title>
        <authorList>
            <person name="Ohm R.A."/>
            <person name="Feau N."/>
            <person name="Henrissat B."/>
            <person name="Schoch C.L."/>
            <person name="Horwitz B.A."/>
            <person name="Barry K.W."/>
            <person name="Condon B.J."/>
            <person name="Copeland A.C."/>
            <person name="Dhillon B."/>
            <person name="Glaser F."/>
            <person name="Hesse C.N."/>
            <person name="Kosti I."/>
            <person name="LaButti K."/>
            <person name="Lindquist E.A."/>
            <person name="Lucas S."/>
            <person name="Salamov A.A."/>
            <person name="Bradshaw R.E."/>
            <person name="Ciuffetti L."/>
            <person name="Hamelin R.C."/>
            <person name="Kema G.H.J."/>
            <person name="Lawrence C."/>
            <person name="Scott J.A."/>
            <person name="Spatafora J.W."/>
            <person name="Turgeon B.G."/>
            <person name="de Wit P.J.G.M."/>
            <person name="Zhong S."/>
            <person name="Goodwin S.B."/>
            <person name="Grigoriev I.V."/>
        </authorList>
    </citation>
    <scope>NUCLEOTIDE SEQUENCE [LARGE SCALE GENOMIC DNA]</scope>
    <source>
        <strain evidence="2 3">SO2202</strain>
    </source>
</reference>
<feature type="transmembrane region" description="Helical" evidence="1">
    <location>
        <begin position="101"/>
        <end position="119"/>
    </location>
</feature>
<dbReference type="OrthoDB" id="3363151at2759"/>
<evidence type="ECO:0008006" key="4">
    <source>
        <dbReference type="Google" id="ProtNLM"/>
    </source>
</evidence>
<organism evidence="2 3">
    <name type="scientific">Sphaerulina musiva (strain SO2202)</name>
    <name type="common">Poplar stem canker fungus</name>
    <name type="synonym">Septoria musiva</name>
    <dbReference type="NCBI Taxonomy" id="692275"/>
    <lineage>
        <taxon>Eukaryota</taxon>
        <taxon>Fungi</taxon>
        <taxon>Dikarya</taxon>
        <taxon>Ascomycota</taxon>
        <taxon>Pezizomycotina</taxon>
        <taxon>Dothideomycetes</taxon>
        <taxon>Dothideomycetidae</taxon>
        <taxon>Mycosphaerellales</taxon>
        <taxon>Mycosphaerellaceae</taxon>
        <taxon>Sphaerulina</taxon>
    </lineage>
</organism>
<feature type="transmembrane region" description="Helical" evidence="1">
    <location>
        <begin position="255"/>
        <end position="272"/>
    </location>
</feature>
<keyword evidence="3" id="KW-1185">Reference proteome</keyword>
<feature type="transmembrane region" description="Helical" evidence="1">
    <location>
        <begin position="178"/>
        <end position="197"/>
    </location>
</feature>
<name>N1QDE5_SPHMS</name>
<feature type="transmembrane region" description="Helical" evidence="1">
    <location>
        <begin position="139"/>
        <end position="158"/>
    </location>
</feature>
<dbReference type="HOGENOM" id="CLU_029045_0_0_1"/>
<proteinExistence type="predicted"/>
<keyword evidence="1" id="KW-0472">Membrane</keyword>
<dbReference type="OMA" id="VQSWAWY"/>
<dbReference type="GeneID" id="27903954"/>
<feature type="transmembrane region" description="Helical" evidence="1">
    <location>
        <begin position="53"/>
        <end position="71"/>
    </location>
</feature>
<evidence type="ECO:0000256" key="1">
    <source>
        <dbReference type="SAM" id="Phobius"/>
    </source>
</evidence>
<evidence type="ECO:0000313" key="3">
    <source>
        <dbReference type="Proteomes" id="UP000016931"/>
    </source>
</evidence>
<dbReference type="RefSeq" id="XP_016757511.1">
    <property type="nucleotide sequence ID" value="XM_016906817.1"/>
</dbReference>
<feature type="transmembrane region" description="Helical" evidence="1">
    <location>
        <begin position="385"/>
        <end position="405"/>
    </location>
</feature>
<dbReference type="AlphaFoldDB" id="N1QDE5"/>
<dbReference type="Proteomes" id="UP000016931">
    <property type="component" value="Unassembled WGS sequence"/>
</dbReference>
<feature type="transmembrane region" description="Helical" evidence="1">
    <location>
        <begin position="293"/>
        <end position="313"/>
    </location>
</feature>
<feature type="transmembrane region" description="Helical" evidence="1">
    <location>
        <begin position="417"/>
        <end position="438"/>
    </location>
</feature>
<dbReference type="STRING" id="692275.N1QDE5"/>
<dbReference type="EMBL" id="KB456269">
    <property type="protein sequence ID" value="EMF09390.1"/>
    <property type="molecule type" value="Genomic_DNA"/>
</dbReference>
<protein>
    <recommendedName>
        <fullName evidence="4">Acyltransferase 3 domain-containing protein</fullName>
    </recommendedName>
</protein>
<sequence length="458" mass="51907">MSKYSLGTDHYRNNSSSDATYESTVSAKSSALGTIKQLVLADRSHHQLHITGLRGILVVESFIWTFFQTFIPTLASNRTNGPVYQDLLREILSVPLWNESLIYNFFIILSMRSIAVSFLRVPTGQTYAATVIRRNVRMVIILCVGSGMATLIFSQIGTQFIDKFKNDLPNDSIQTPTVVPNGGAAFNSLFNLFWLSYDHYKQAANTFWPTMTLWAPSIMYFQSYTVYFIMAILPFTRPKWHLSGLGLFGLGSFWMGYWGWYSVTGLLFADVATNPTLRQELRLGVKIREDWRVSYMPIAIALFAMGIAFKYAFTVRPQFVDKLLVLHPYLDLSTRYSPSTVVENGPYARLDDWFVIVGILLAIELSAKARHLLTLRPLVYLGERSFSIFVAQCIFFWTGGIKLWLALHNDKGLSTAGANGVVFLVGLLAIAVFSELYWRLVDLPSVWLAKKTYTWLVD</sequence>
<dbReference type="eggNOG" id="ENOG502RXFK">
    <property type="taxonomic scope" value="Eukaryota"/>
</dbReference>